<dbReference type="HOGENOM" id="CLU_1566658_0_0_1"/>
<reference evidence="1 2" key="1">
    <citation type="submission" date="2014-04" db="EMBL/GenBank/DDBJ databases">
        <authorList>
            <consortium name="DOE Joint Genome Institute"/>
            <person name="Kuo A."/>
            <person name="Kohler A."/>
            <person name="Costa M.D."/>
            <person name="Nagy L.G."/>
            <person name="Floudas D."/>
            <person name="Copeland A."/>
            <person name="Barry K.W."/>
            <person name="Cichocki N."/>
            <person name="Veneault-Fourrey C."/>
            <person name="LaButti K."/>
            <person name="Lindquist E.A."/>
            <person name="Lipzen A."/>
            <person name="Lundell T."/>
            <person name="Morin E."/>
            <person name="Murat C."/>
            <person name="Sun H."/>
            <person name="Tunlid A."/>
            <person name="Henrissat B."/>
            <person name="Grigoriev I.V."/>
            <person name="Hibbett D.S."/>
            <person name="Martin F."/>
            <person name="Nordberg H.P."/>
            <person name="Cantor M.N."/>
            <person name="Hua S.X."/>
        </authorList>
    </citation>
    <scope>NUCLEOTIDE SEQUENCE [LARGE SCALE GENOMIC DNA]</scope>
    <source>
        <strain evidence="1 2">441</strain>
    </source>
</reference>
<feature type="non-terminal residue" evidence="1">
    <location>
        <position position="1"/>
    </location>
</feature>
<evidence type="ECO:0000313" key="1">
    <source>
        <dbReference type="EMBL" id="KIK23260.1"/>
    </source>
</evidence>
<dbReference type="Proteomes" id="UP000054018">
    <property type="component" value="Unassembled WGS sequence"/>
</dbReference>
<protein>
    <submittedName>
        <fullName evidence="1">Uncharacterized protein</fullName>
    </submittedName>
</protein>
<name>A0A0C9YEH3_9AGAM</name>
<keyword evidence="2" id="KW-1185">Reference proteome</keyword>
<dbReference type="STRING" id="765257.A0A0C9YEH3"/>
<evidence type="ECO:0000313" key="2">
    <source>
        <dbReference type="Proteomes" id="UP000054018"/>
    </source>
</evidence>
<dbReference type="AlphaFoldDB" id="A0A0C9YEH3"/>
<accession>A0A0C9YEH3</accession>
<reference evidence="2" key="2">
    <citation type="submission" date="2015-01" db="EMBL/GenBank/DDBJ databases">
        <title>Evolutionary Origins and Diversification of the Mycorrhizal Mutualists.</title>
        <authorList>
            <consortium name="DOE Joint Genome Institute"/>
            <consortium name="Mycorrhizal Genomics Consortium"/>
            <person name="Kohler A."/>
            <person name="Kuo A."/>
            <person name="Nagy L.G."/>
            <person name="Floudas D."/>
            <person name="Copeland A."/>
            <person name="Barry K.W."/>
            <person name="Cichocki N."/>
            <person name="Veneault-Fourrey C."/>
            <person name="LaButti K."/>
            <person name="Lindquist E.A."/>
            <person name="Lipzen A."/>
            <person name="Lundell T."/>
            <person name="Morin E."/>
            <person name="Murat C."/>
            <person name="Riley R."/>
            <person name="Ohm R."/>
            <person name="Sun H."/>
            <person name="Tunlid A."/>
            <person name="Henrissat B."/>
            <person name="Grigoriev I.V."/>
            <person name="Hibbett D.S."/>
            <person name="Martin F."/>
        </authorList>
    </citation>
    <scope>NUCLEOTIDE SEQUENCE [LARGE SCALE GENOMIC DNA]</scope>
    <source>
        <strain evidence="2">441</strain>
    </source>
</reference>
<gene>
    <name evidence="1" type="ORF">PISMIDRAFT_58271</name>
</gene>
<sequence>RPLDTADYLVRACWTDFLDDLDEDTKEDFGFQKFARGGYYPWFRKNLHVFHSQSGPPDFLAVARPYLDPEDREKEPHQLVPEAKRKSLILYAILLNGYHPNPSIQSDTICKELYFEFGFVTGCGLEGERELPWVYRSLIPKCSFTEFWTAFQSNSLVALMDAKGLGPMRKEVQHLEAFMKIEDNHWCPTVWHLRLFV</sequence>
<organism evidence="1 2">
    <name type="scientific">Pisolithus microcarpus 441</name>
    <dbReference type="NCBI Taxonomy" id="765257"/>
    <lineage>
        <taxon>Eukaryota</taxon>
        <taxon>Fungi</taxon>
        <taxon>Dikarya</taxon>
        <taxon>Basidiomycota</taxon>
        <taxon>Agaricomycotina</taxon>
        <taxon>Agaricomycetes</taxon>
        <taxon>Agaricomycetidae</taxon>
        <taxon>Boletales</taxon>
        <taxon>Sclerodermatineae</taxon>
        <taxon>Pisolithaceae</taxon>
        <taxon>Pisolithus</taxon>
    </lineage>
</organism>
<dbReference type="EMBL" id="KN833728">
    <property type="protein sequence ID" value="KIK23260.1"/>
    <property type="molecule type" value="Genomic_DNA"/>
</dbReference>
<feature type="non-terminal residue" evidence="1">
    <location>
        <position position="197"/>
    </location>
</feature>
<proteinExistence type="predicted"/>
<dbReference type="OrthoDB" id="4851849at2759"/>